<name>A0A7C5Z4H5_9FIRM</name>
<dbReference type="EMBL" id="DRUZ01000067">
    <property type="protein sequence ID" value="HHS01936.1"/>
    <property type="molecule type" value="Genomic_DNA"/>
</dbReference>
<dbReference type="GO" id="GO:0006281">
    <property type="term" value="P:DNA repair"/>
    <property type="evidence" value="ECO:0007669"/>
    <property type="project" value="UniProtKB-KW"/>
</dbReference>
<evidence type="ECO:0000259" key="9">
    <source>
        <dbReference type="Pfam" id="PF12705"/>
    </source>
</evidence>
<dbReference type="Pfam" id="PF12705">
    <property type="entry name" value="PDDEXK_1"/>
    <property type="match status" value="2"/>
</dbReference>
<feature type="domain" description="PD-(D/E)XK endonuclease-like" evidence="9">
    <location>
        <begin position="68"/>
        <end position="208"/>
    </location>
</feature>
<dbReference type="GO" id="GO:0004386">
    <property type="term" value="F:helicase activity"/>
    <property type="evidence" value="ECO:0007669"/>
    <property type="project" value="UniProtKB-KW"/>
</dbReference>
<organism evidence="10">
    <name type="scientific">Caldicellulosiruptor owensensis</name>
    <dbReference type="NCBI Taxonomy" id="55205"/>
    <lineage>
        <taxon>Bacteria</taxon>
        <taxon>Bacillati</taxon>
        <taxon>Bacillota</taxon>
        <taxon>Bacillota incertae sedis</taxon>
        <taxon>Caldicellulosiruptorales</taxon>
        <taxon>Caldicellulosiruptoraceae</taxon>
        <taxon>Caldicellulosiruptor</taxon>
    </lineage>
</organism>
<comment type="caution">
    <text evidence="10">The sequence shown here is derived from an EMBL/GenBank/DDBJ whole genome shotgun (WGS) entry which is preliminary data.</text>
</comment>
<dbReference type="AlphaFoldDB" id="A0A7C5Z4H5"/>
<keyword evidence="2" id="KW-0227">DNA damage</keyword>
<evidence type="ECO:0000256" key="6">
    <source>
        <dbReference type="ARBA" id="ARBA00023125"/>
    </source>
</evidence>
<keyword evidence="3" id="KW-0378">Hydrolase</keyword>
<dbReference type="InterPro" id="IPR038726">
    <property type="entry name" value="PDDEXK_AddAB-type"/>
</dbReference>
<evidence type="ECO:0000256" key="3">
    <source>
        <dbReference type="ARBA" id="ARBA00022801"/>
    </source>
</evidence>
<evidence type="ECO:0000256" key="5">
    <source>
        <dbReference type="ARBA" id="ARBA00022840"/>
    </source>
</evidence>
<evidence type="ECO:0000256" key="1">
    <source>
        <dbReference type="ARBA" id="ARBA00022741"/>
    </source>
</evidence>
<dbReference type="Gene3D" id="3.90.320.10">
    <property type="match status" value="1"/>
</dbReference>
<accession>A0A7C5Z4H5</accession>
<evidence type="ECO:0000256" key="8">
    <source>
        <dbReference type="SAM" id="Coils"/>
    </source>
</evidence>
<dbReference type="GO" id="GO:0003677">
    <property type="term" value="F:DNA binding"/>
    <property type="evidence" value="ECO:0007669"/>
    <property type="project" value="UniProtKB-KW"/>
</dbReference>
<keyword evidence="4" id="KW-0347">Helicase</keyword>
<keyword evidence="5" id="KW-0067">ATP-binding</keyword>
<keyword evidence="6" id="KW-0238">DNA-binding</keyword>
<dbReference type="InterPro" id="IPR011604">
    <property type="entry name" value="PDDEXK-like_dom_sf"/>
</dbReference>
<sequence>MVETWTGSYTKLALFDKCPRAYYYKYIQGLDYTTPALELGKKVHEGIAKFLTTGECSDEIAEFITPRVRQKQGIGTECVEKQISFQVGDVVLEAVIDVITPYEIIDWKTNWVKNADPRQLILYHYGAKRVGLTGVGTKVYFHYLRYNEDVEVDVSTNTTATTLDWVKAMYETISETQLEYDLTEDVDVFSKTDNPENCLTCPYKNICNGVNTIEDAVRLAKEIEELEATLELKKEMLRNYIEEFGDVATDTATWKLTTVNNWDFDVRKVFEYIQDLGKDPLQYLNCTLTNIKRLKLPEQELEKLGTKKITYRLTKVKNKEASC</sequence>
<reference evidence="10" key="1">
    <citation type="journal article" date="2020" name="mSystems">
        <title>Genome- and Community-Level Interaction Insights into Carbon Utilization and Element Cycling Functions of Hydrothermarchaeota in Hydrothermal Sediment.</title>
        <authorList>
            <person name="Zhou Z."/>
            <person name="Liu Y."/>
            <person name="Xu W."/>
            <person name="Pan J."/>
            <person name="Luo Z.H."/>
            <person name="Li M."/>
        </authorList>
    </citation>
    <scope>NUCLEOTIDE SEQUENCE [LARGE SCALE GENOMIC DNA]</scope>
    <source>
        <strain evidence="10">SpSt-102</strain>
    </source>
</reference>
<evidence type="ECO:0000256" key="2">
    <source>
        <dbReference type="ARBA" id="ARBA00022763"/>
    </source>
</evidence>
<proteinExistence type="predicted"/>
<evidence type="ECO:0000313" key="10">
    <source>
        <dbReference type="EMBL" id="HHS01936.1"/>
    </source>
</evidence>
<dbReference type="GO" id="GO:0005524">
    <property type="term" value="F:ATP binding"/>
    <property type="evidence" value="ECO:0007669"/>
    <property type="project" value="UniProtKB-KW"/>
</dbReference>
<keyword evidence="8" id="KW-0175">Coiled coil</keyword>
<evidence type="ECO:0000256" key="4">
    <source>
        <dbReference type="ARBA" id="ARBA00022806"/>
    </source>
</evidence>
<keyword evidence="7" id="KW-0234">DNA repair</keyword>
<feature type="coiled-coil region" evidence="8">
    <location>
        <begin position="216"/>
        <end position="243"/>
    </location>
</feature>
<gene>
    <name evidence="10" type="ORF">ENL71_05340</name>
</gene>
<evidence type="ECO:0000256" key="7">
    <source>
        <dbReference type="ARBA" id="ARBA00023204"/>
    </source>
</evidence>
<feature type="domain" description="PD-(D/E)XK endonuclease-like" evidence="9">
    <location>
        <begin position="8"/>
        <end position="58"/>
    </location>
</feature>
<protein>
    <recommendedName>
        <fullName evidence="9">PD-(D/E)XK endonuclease-like domain-containing protein</fullName>
    </recommendedName>
</protein>
<dbReference type="GO" id="GO:0016787">
    <property type="term" value="F:hydrolase activity"/>
    <property type="evidence" value="ECO:0007669"/>
    <property type="project" value="UniProtKB-KW"/>
</dbReference>
<keyword evidence="1" id="KW-0547">Nucleotide-binding</keyword>